<evidence type="ECO:0000313" key="11">
    <source>
        <dbReference type="EMBL" id="PTL86075.1"/>
    </source>
</evidence>
<dbReference type="AlphaFoldDB" id="A0A2T4VWC4"/>
<dbReference type="Gene3D" id="3.30.230.10">
    <property type="match status" value="1"/>
</dbReference>
<accession>A0A2T4VWC4</accession>
<keyword evidence="6" id="KW-0067">ATP-binding</keyword>
<evidence type="ECO:0000256" key="5">
    <source>
        <dbReference type="ARBA" id="ARBA00022777"/>
    </source>
</evidence>
<evidence type="ECO:0000256" key="6">
    <source>
        <dbReference type="ARBA" id="ARBA00022840"/>
    </source>
</evidence>
<evidence type="ECO:0000256" key="7">
    <source>
        <dbReference type="ARBA" id="ARBA00022842"/>
    </source>
</evidence>
<dbReference type="InterPro" id="IPR036554">
    <property type="entry name" value="GHMP_kinase_C_sf"/>
</dbReference>
<evidence type="ECO:0000256" key="2">
    <source>
        <dbReference type="ARBA" id="ARBA00022516"/>
    </source>
</evidence>
<evidence type="ECO:0000256" key="3">
    <source>
        <dbReference type="ARBA" id="ARBA00022679"/>
    </source>
</evidence>
<feature type="domain" description="GHMP kinase N-terminal" evidence="10">
    <location>
        <begin position="74"/>
        <end position="151"/>
    </location>
</feature>
<keyword evidence="1" id="KW-0963">Cytoplasm</keyword>
<keyword evidence="2" id="KW-0444">Lipid biosynthesis</keyword>
<dbReference type="PANTHER" id="PTHR43290:SF2">
    <property type="entry name" value="MEVALONATE KINASE"/>
    <property type="match status" value="1"/>
</dbReference>
<sequence length="305" mass="33498">MAISFFLKVYLEIHNTTLIRIIRENPVSYSWEQCRVIAERIDQKYSEFLAGSIPITEVLSQPDDLILYILNRNCNNCPIQGISISINSTIPIGSGFGSSAAMISALSLVLRKITKKPFKNKKELISETRYIERLQHGKSGLIDSTTVVEGGIMFITSTTITKHENLAGEWWAIDTGKPESSTGECVAFVDKNFSNSSIWNEFNSVTNHLIENIKKNNISKIYDYISINHSLLQSIGVVPPLISQFIRSIEKMGGSAKVSGAGSIKGTKAGLVLVGGCNPQELSSLYGYSCHKIKGEKNGTMLAGN</sequence>
<protein>
    <submittedName>
        <fullName evidence="11">GHMP kinase</fullName>
    </submittedName>
</protein>
<dbReference type="GO" id="GO:0005829">
    <property type="term" value="C:cytosol"/>
    <property type="evidence" value="ECO:0007669"/>
    <property type="project" value="TreeGrafter"/>
</dbReference>
<dbReference type="SUPFAM" id="SSF55060">
    <property type="entry name" value="GHMP Kinase, C-terminal domain"/>
    <property type="match status" value="1"/>
</dbReference>
<comment type="pathway">
    <text evidence="9">Isoprenoid biosynthesis; isopentenyl diphosphate biosynthesis via mevalonate pathway; isopentenyl diphosphate from (R)-mevalonate: step 1/3.</text>
</comment>
<dbReference type="GO" id="GO:0005524">
    <property type="term" value="F:ATP binding"/>
    <property type="evidence" value="ECO:0007669"/>
    <property type="project" value="UniProtKB-KW"/>
</dbReference>
<dbReference type="Proteomes" id="UP000240811">
    <property type="component" value="Unassembled WGS sequence"/>
</dbReference>
<keyword evidence="8" id="KW-0443">Lipid metabolism</keyword>
<organism evidence="11 12">
    <name type="scientific">Candidatus Liberibacter europaeus</name>
    <dbReference type="NCBI Taxonomy" id="744859"/>
    <lineage>
        <taxon>Bacteria</taxon>
        <taxon>Pseudomonadati</taxon>
        <taxon>Pseudomonadota</taxon>
        <taxon>Alphaproteobacteria</taxon>
        <taxon>Hyphomicrobiales</taxon>
        <taxon>Rhizobiaceae</taxon>
        <taxon>Liberibacter</taxon>
    </lineage>
</organism>
<keyword evidence="3" id="KW-0808">Transferase</keyword>
<dbReference type="SUPFAM" id="SSF54211">
    <property type="entry name" value="Ribosomal protein S5 domain 2-like"/>
    <property type="match status" value="1"/>
</dbReference>
<evidence type="ECO:0000313" key="12">
    <source>
        <dbReference type="Proteomes" id="UP000240811"/>
    </source>
</evidence>
<evidence type="ECO:0000259" key="10">
    <source>
        <dbReference type="Pfam" id="PF00288"/>
    </source>
</evidence>
<dbReference type="Gene3D" id="3.30.70.890">
    <property type="entry name" value="GHMP kinase, C-terminal domain"/>
    <property type="match status" value="1"/>
</dbReference>
<dbReference type="Pfam" id="PF00288">
    <property type="entry name" value="GHMP_kinases_N"/>
    <property type="match status" value="1"/>
</dbReference>
<name>A0A2T4VWC4_9HYPH</name>
<dbReference type="EMBL" id="PSQJ01000014">
    <property type="protein sequence ID" value="PTL86075.1"/>
    <property type="molecule type" value="Genomic_DNA"/>
</dbReference>
<dbReference type="InterPro" id="IPR020568">
    <property type="entry name" value="Ribosomal_Su5_D2-typ_SF"/>
</dbReference>
<keyword evidence="7" id="KW-0460">Magnesium</keyword>
<dbReference type="InterPro" id="IPR014721">
    <property type="entry name" value="Ribsml_uS5_D2-typ_fold_subgr"/>
</dbReference>
<keyword evidence="5 11" id="KW-0418">Kinase</keyword>
<evidence type="ECO:0000256" key="1">
    <source>
        <dbReference type="ARBA" id="ARBA00022490"/>
    </source>
</evidence>
<dbReference type="UniPathway" id="UPA00057">
    <property type="reaction ID" value="UER00098"/>
</dbReference>
<dbReference type="GO" id="GO:0004496">
    <property type="term" value="F:mevalonate kinase activity"/>
    <property type="evidence" value="ECO:0007669"/>
    <property type="project" value="InterPro"/>
</dbReference>
<proteinExistence type="predicted"/>
<evidence type="ECO:0000256" key="9">
    <source>
        <dbReference type="ARBA" id="ARBA00029438"/>
    </source>
</evidence>
<evidence type="ECO:0000256" key="8">
    <source>
        <dbReference type="ARBA" id="ARBA00023098"/>
    </source>
</evidence>
<dbReference type="InterPro" id="IPR006205">
    <property type="entry name" value="Mev_gal_kin"/>
</dbReference>
<dbReference type="GO" id="GO:0019287">
    <property type="term" value="P:isopentenyl diphosphate biosynthetic process, mevalonate pathway"/>
    <property type="evidence" value="ECO:0007669"/>
    <property type="project" value="UniProtKB-UniPathway"/>
</dbReference>
<comment type="caution">
    <text evidence="11">The sequence shown here is derived from an EMBL/GenBank/DDBJ whole genome shotgun (WGS) entry which is preliminary data.</text>
</comment>
<gene>
    <name evidence="11" type="ORF">C4617_05725</name>
</gene>
<dbReference type="PANTHER" id="PTHR43290">
    <property type="entry name" value="MEVALONATE KINASE"/>
    <property type="match status" value="1"/>
</dbReference>
<evidence type="ECO:0000256" key="4">
    <source>
        <dbReference type="ARBA" id="ARBA00022741"/>
    </source>
</evidence>
<reference evidence="12" key="1">
    <citation type="submission" date="2018-02" db="EMBL/GenBank/DDBJ databases">
        <title>Genome sequence of Candidatus Liberibacter europaeus.</title>
        <authorList>
            <person name="Frampton R.A."/>
            <person name="Thompson S.M."/>
            <person name="David C."/>
            <person name="Addison S.M."/>
            <person name="Smith G.R."/>
        </authorList>
    </citation>
    <scope>NUCLEOTIDE SEQUENCE [LARGE SCALE GENOMIC DNA]</scope>
</reference>
<dbReference type="InterPro" id="IPR006204">
    <property type="entry name" value="GHMP_kinase_N_dom"/>
</dbReference>
<keyword evidence="4" id="KW-0547">Nucleotide-binding</keyword>